<evidence type="ECO:0000256" key="1">
    <source>
        <dbReference type="ARBA" id="ARBA00004141"/>
    </source>
</evidence>
<keyword evidence="4" id="KW-0309">Germination</keyword>
<evidence type="ECO:0000313" key="10">
    <source>
        <dbReference type="Proteomes" id="UP000240419"/>
    </source>
</evidence>
<keyword evidence="7 8" id="KW-0472">Membrane</keyword>
<feature type="transmembrane region" description="Helical" evidence="8">
    <location>
        <begin position="83"/>
        <end position="116"/>
    </location>
</feature>
<dbReference type="GO" id="GO:0009847">
    <property type="term" value="P:spore germination"/>
    <property type="evidence" value="ECO:0007669"/>
    <property type="project" value="InterPro"/>
</dbReference>
<feature type="transmembrane region" description="Helical" evidence="8">
    <location>
        <begin position="42"/>
        <end position="62"/>
    </location>
</feature>
<evidence type="ECO:0000256" key="3">
    <source>
        <dbReference type="ARBA" id="ARBA00022448"/>
    </source>
</evidence>
<dbReference type="EMBL" id="PXZM01000020">
    <property type="protein sequence ID" value="PSJ95290.1"/>
    <property type="molecule type" value="Genomic_DNA"/>
</dbReference>
<reference evidence="9 10" key="1">
    <citation type="submission" date="2018-03" db="EMBL/GenBank/DDBJ databases">
        <title>Brevisbacillus phylogenomics.</title>
        <authorList>
            <person name="Dunlap C."/>
        </authorList>
    </citation>
    <scope>NUCLEOTIDE SEQUENCE [LARGE SCALE GENOMIC DNA]</scope>
    <source>
        <strain evidence="9 10">NRRL NRS-1210</strain>
    </source>
</reference>
<comment type="caution">
    <text evidence="9">The sequence shown here is derived from an EMBL/GenBank/DDBJ whole genome shotgun (WGS) entry which is preliminary data.</text>
</comment>
<dbReference type="PANTHER" id="PTHR34975">
    <property type="entry name" value="SPORE GERMINATION PROTEIN A2"/>
    <property type="match status" value="1"/>
</dbReference>
<name>A0A2P7V7U3_9BACL</name>
<dbReference type="InterPro" id="IPR004761">
    <property type="entry name" value="Spore_GerAB"/>
</dbReference>
<dbReference type="RefSeq" id="WP_106839162.1">
    <property type="nucleotide sequence ID" value="NZ_JARMEZ010000012.1"/>
</dbReference>
<gene>
    <name evidence="9" type="ORF">C7R93_12750</name>
</gene>
<dbReference type="GO" id="GO:0016020">
    <property type="term" value="C:membrane"/>
    <property type="evidence" value="ECO:0007669"/>
    <property type="project" value="UniProtKB-SubCell"/>
</dbReference>
<feature type="transmembrane region" description="Helical" evidence="8">
    <location>
        <begin position="12"/>
        <end position="30"/>
    </location>
</feature>
<keyword evidence="10" id="KW-1185">Reference proteome</keyword>
<evidence type="ECO:0000256" key="8">
    <source>
        <dbReference type="SAM" id="Phobius"/>
    </source>
</evidence>
<keyword evidence="3" id="KW-0813">Transport</keyword>
<protein>
    <submittedName>
        <fullName evidence="9">Spore gernimation protein</fullName>
    </submittedName>
</protein>
<sequence length="366" mass="41832">MRKYAYHELSLLQYILLIHGTQIGIGVLTLPRELAEHAGTDGWLSMFFGWGVSVLVSLVITNMMKLHPDKTITDLLTLLLGKWLGKVASILMSVYCAIAAIVVVVNSAFIINVWVLSQTPGYIIFMLFAIPIYIIIQGGLRIIARYSELVFYLTLWMPLLLAAALKDANWLHFLPIIKEGWQPILSASIYTVLPFLGFELAYFVYPFLKKKQHASLGIVVANTLTLLVYLHVTIICFAFFSPDEIKQYTWPTLNLWKVIEYSFLERIDIIFLAFYLFILSTTVLTYMYFAVFCTTQVFGNRDHRKHLIVLLLLIFVCLWFYTPSFMDLKKMTDIWSIAGVGFAFVLPVLLFGPIWLLQRKAGGKKA</sequence>
<feature type="transmembrane region" description="Helical" evidence="8">
    <location>
        <begin position="217"/>
        <end position="240"/>
    </location>
</feature>
<feature type="transmembrane region" description="Helical" evidence="8">
    <location>
        <begin position="185"/>
        <end position="205"/>
    </location>
</feature>
<dbReference type="OrthoDB" id="2380120at2"/>
<evidence type="ECO:0000256" key="5">
    <source>
        <dbReference type="ARBA" id="ARBA00022692"/>
    </source>
</evidence>
<proteinExistence type="inferred from homology"/>
<feature type="transmembrane region" description="Helical" evidence="8">
    <location>
        <begin position="122"/>
        <end position="142"/>
    </location>
</feature>
<dbReference type="PANTHER" id="PTHR34975:SF2">
    <property type="entry name" value="SPORE GERMINATION PROTEIN A2"/>
    <property type="match status" value="1"/>
</dbReference>
<feature type="transmembrane region" description="Helical" evidence="8">
    <location>
        <begin position="149"/>
        <end position="165"/>
    </location>
</feature>
<comment type="subcellular location">
    <subcellularLocation>
        <location evidence="1">Membrane</location>
        <topology evidence="1">Multi-pass membrane protein</topology>
    </subcellularLocation>
</comment>
<evidence type="ECO:0000256" key="6">
    <source>
        <dbReference type="ARBA" id="ARBA00022989"/>
    </source>
</evidence>
<dbReference type="AlphaFoldDB" id="A0A2P7V7U3"/>
<dbReference type="Pfam" id="PF03845">
    <property type="entry name" value="Spore_permease"/>
    <property type="match status" value="1"/>
</dbReference>
<keyword evidence="6 8" id="KW-1133">Transmembrane helix</keyword>
<organism evidence="9 10">
    <name type="scientific">Brevibacillus fortis</name>
    <dbReference type="NCBI Taxonomy" id="2126352"/>
    <lineage>
        <taxon>Bacteria</taxon>
        <taxon>Bacillati</taxon>
        <taxon>Bacillota</taxon>
        <taxon>Bacilli</taxon>
        <taxon>Bacillales</taxon>
        <taxon>Paenibacillaceae</taxon>
        <taxon>Brevibacillus</taxon>
    </lineage>
</organism>
<keyword evidence="5 8" id="KW-0812">Transmembrane</keyword>
<evidence type="ECO:0000256" key="4">
    <source>
        <dbReference type="ARBA" id="ARBA00022544"/>
    </source>
</evidence>
<accession>A0A2P7V7U3</accession>
<feature type="transmembrane region" description="Helical" evidence="8">
    <location>
        <begin position="269"/>
        <end position="294"/>
    </location>
</feature>
<dbReference type="Gene3D" id="1.20.1740.10">
    <property type="entry name" value="Amino acid/polyamine transporter I"/>
    <property type="match status" value="1"/>
</dbReference>
<evidence type="ECO:0000313" key="9">
    <source>
        <dbReference type="EMBL" id="PSJ95290.1"/>
    </source>
</evidence>
<dbReference type="Proteomes" id="UP000240419">
    <property type="component" value="Unassembled WGS sequence"/>
</dbReference>
<dbReference type="NCBIfam" id="TIGR00912">
    <property type="entry name" value="2A0309"/>
    <property type="match status" value="1"/>
</dbReference>
<evidence type="ECO:0000256" key="7">
    <source>
        <dbReference type="ARBA" id="ARBA00023136"/>
    </source>
</evidence>
<feature type="transmembrane region" description="Helical" evidence="8">
    <location>
        <begin position="306"/>
        <end position="322"/>
    </location>
</feature>
<comment type="similarity">
    <text evidence="2">Belongs to the amino acid-polyamine-organocation (APC) superfamily. Spore germination protein (SGP) (TC 2.A.3.9) family.</text>
</comment>
<evidence type="ECO:0000256" key="2">
    <source>
        <dbReference type="ARBA" id="ARBA00007998"/>
    </source>
</evidence>
<feature type="transmembrane region" description="Helical" evidence="8">
    <location>
        <begin position="334"/>
        <end position="357"/>
    </location>
</feature>